<accession>A0A1L0G4D3</accession>
<evidence type="ECO:0000313" key="1">
    <source>
        <dbReference type="EMBL" id="SGZ51445.1"/>
    </source>
</evidence>
<dbReference type="GO" id="GO:0030150">
    <property type="term" value="P:protein import into mitochondrial matrix"/>
    <property type="evidence" value="ECO:0007669"/>
    <property type="project" value="InterPro"/>
</dbReference>
<keyword evidence="2" id="KW-1185">Reference proteome</keyword>
<dbReference type="InterPro" id="IPR020266">
    <property type="entry name" value="Tom6"/>
</dbReference>
<reference evidence="1 2" key="1">
    <citation type="submission" date="2016-10" db="EMBL/GenBank/DDBJ databases">
        <authorList>
            <person name="de Groot N.N."/>
        </authorList>
    </citation>
    <scope>NUCLEOTIDE SEQUENCE [LARGE SCALE GENOMIC DNA]</scope>
    <source>
        <strain evidence="1 2">CBS 141442</strain>
    </source>
</reference>
<organism evidence="1 2">
    <name type="scientific">Sungouiella intermedia</name>
    <dbReference type="NCBI Taxonomy" id="45354"/>
    <lineage>
        <taxon>Eukaryota</taxon>
        <taxon>Fungi</taxon>
        <taxon>Dikarya</taxon>
        <taxon>Ascomycota</taxon>
        <taxon>Saccharomycotina</taxon>
        <taxon>Pichiomycetes</taxon>
        <taxon>Metschnikowiaceae</taxon>
        <taxon>Sungouiella</taxon>
    </lineage>
</organism>
<name>A0A1L0G4D3_9ASCO</name>
<dbReference type="GO" id="GO:0005742">
    <property type="term" value="C:mitochondrial outer membrane translocase complex"/>
    <property type="evidence" value="ECO:0007669"/>
    <property type="project" value="InterPro"/>
</dbReference>
<dbReference type="EMBL" id="LT635758">
    <property type="protein sequence ID" value="SGZ51445.1"/>
    <property type="molecule type" value="Genomic_DNA"/>
</dbReference>
<dbReference type="Pfam" id="PF17112">
    <property type="entry name" value="Tom6"/>
    <property type="match status" value="1"/>
</dbReference>
<gene>
    <name evidence="1" type="ORF">SAMEA4029010_CIC11G00000003950</name>
</gene>
<evidence type="ECO:0000313" key="2">
    <source>
        <dbReference type="Proteomes" id="UP000182334"/>
    </source>
</evidence>
<dbReference type="OrthoDB" id="3991365at2759"/>
<sequence>MAPVKQPSTFEQIKNSPAFTVAVQVSLFAAGVAFIQSPLMDFLVPQFFKSAVVADRINQP</sequence>
<dbReference type="AlphaFoldDB" id="A0A1L0G4D3"/>
<dbReference type="STRING" id="45354.A0A1L0G4D3"/>
<proteinExistence type="predicted"/>
<dbReference type="Proteomes" id="UP000182334">
    <property type="component" value="Chromosome III"/>
</dbReference>
<protein>
    <submittedName>
        <fullName evidence="1">CIC11C00000003950</fullName>
    </submittedName>
</protein>